<dbReference type="GO" id="GO:0003676">
    <property type="term" value="F:nucleic acid binding"/>
    <property type="evidence" value="ECO:0007669"/>
    <property type="project" value="InterPro"/>
</dbReference>
<protein>
    <recommendedName>
        <fullName evidence="4">Integrase catalytic domain-containing protein</fullName>
    </recommendedName>
</protein>
<evidence type="ECO:0000256" key="2">
    <source>
        <dbReference type="ARBA" id="ARBA00022801"/>
    </source>
</evidence>
<evidence type="ECO:0000313" key="5">
    <source>
        <dbReference type="EMBL" id="KAD3640430.1"/>
    </source>
</evidence>
<feature type="compositionally biased region" description="Acidic residues" evidence="3">
    <location>
        <begin position="551"/>
        <end position="561"/>
    </location>
</feature>
<keyword evidence="6" id="KW-1185">Reference proteome</keyword>
<keyword evidence="2" id="KW-0378">Hydrolase</keyword>
<evidence type="ECO:0000259" key="4">
    <source>
        <dbReference type="PROSITE" id="PS50994"/>
    </source>
</evidence>
<dbReference type="CDD" id="cd09272">
    <property type="entry name" value="RNase_HI_RT_Ty1"/>
    <property type="match status" value="1"/>
</dbReference>
<evidence type="ECO:0000313" key="6">
    <source>
        <dbReference type="Proteomes" id="UP000326396"/>
    </source>
</evidence>
<keyword evidence="1" id="KW-0479">Metal-binding</keyword>
<feature type="compositionally biased region" description="Basic and acidic residues" evidence="3">
    <location>
        <begin position="579"/>
        <end position="603"/>
    </location>
</feature>
<dbReference type="Gene3D" id="3.30.420.10">
    <property type="entry name" value="Ribonuclease H-like superfamily/Ribonuclease H"/>
    <property type="match status" value="1"/>
</dbReference>
<gene>
    <name evidence="5" type="ORF">E3N88_29653</name>
</gene>
<dbReference type="GO" id="GO:0046872">
    <property type="term" value="F:metal ion binding"/>
    <property type="evidence" value="ECO:0007669"/>
    <property type="project" value="UniProtKB-KW"/>
</dbReference>
<dbReference type="InterPro" id="IPR036397">
    <property type="entry name" value="RNaseH_sf"/>
</dbReference>
<dbReference type="PROSITE" id="PS50994">
    <property type="entry name" value="INTEGRASE"/>
    <property type="match status" value="1"/>
</dbReference>
<dbReference type="Pfam" id="PF13976">
    <property type="entry name" value="gag_pre-integrs"/>
    <property type="match status" value="1"/>
</dbReference>
<dbReference type="GO" id="GO:0015074">
    <property type="term" value="P:DNA integration"/>
    <property type="evidence" value="ECO:0007669"/>
    <property type="project" value="InterPro"/>
</dbReference>
<dbReference type="Pfam" id="PF07727">
    <property type="entry name" value="RVT_2"/>
    <property type="match status" value="1"/>
</dbReference>
<dbReference type="Proteomes" id="UP000326396">
    <property type="component" value="Linkage Group LG5"/>
</dbReference>
<feature type="region of interest" description="Disordered" evidence="3">
    <location>
        <begin position="528"/>
        <end position="603"/>
    </location>
</feature>
<dbReference type="Pfam" id="PF14223">
    <property type="entry name" value="Retrotran_gag_2"/>
    <property type="match status" value="1"/>
</dbReference>
<dbReference type="InterPro" id="IPR043502">
    <property type="entry name" value="DNA/RNA_pol_sf"/>
</dbReference>
<dbReference type="AlphaFoldDB" id="A0A5N6MJM7"/>
<proteinExistence type="predicted"/>
<evidence type="ECO:0000256" key="3">
    <source>
        <dbReference type="SAM" id="MobiDB-lite"/>
    </source>
</evidence>
<dbReference type="PANTHER" id="PTHR42648:SF25">
    <property type="entry name" value="RNA-DIRECTED DNA POLYMERASE"/>
    <property type="match status" value="1"/>
</dbReference>
<sequence>MADGANAGAVVTVKESGTASLQCPMLNVNNYNIWAIRLKAVFKVHGILDALEPGIGMAVDAKKNDMAVALLYLAIPEELVLQVAQYQSAKQIWEALKVRFVGADRVREARLQTLQYEMESMKMNEAEEIDEFASRLTQLVSKANSLGSTIDDKTLVRKLLGSVSDRFLAIVASIEQFADLNVMSFQEAIGRLKAFKERTRMKGKQPCSKPDQLLLSYDEWLWHARLGHLNFNAIRRLSTQELVQGVPKITHPSQVCDYCLAGKQIRLPFPKETQFRAKHPLDLVYAEVCGPIQPETKGGNRYLLLIVDDNSRYMWPFLIRTKAEVFERFKEFKESTELEYGKKIKGLRTDNGGEFNSQAFKTLCAESGMHQLTAPYSPQQNGVVERRNQTIMSMTRCLLKPMNLPQDLWGEAVRHALYILNRSPTKSMKTTPYEGIKGRKPRLEHLRVFGCVGYAKVLGGNLRKLDDRSKKLVHLGCQPNTKAYRMFDPDSKRIHVTYDVKFDESKSWNWERNEEPQRPEWTEFLVHSESRRDEPEGQQVGYEQEIPDGMNLEEDNGETSEVESGWSSSVKSRGPMLRRLPDDQDGSHDPTKAPDERYDHTPLRGSEDIDVIYGKAQGSQLLLLEGEPVNYKDAQGIKEWEEAMEAEISSIEKNNTWQLTERPVGVSPIGLKWVYKVKRDASGEITKHKARLVAKGYVQQHGVDYGEVFAPVARIETVRLILAVAAQNGWWVHHMDVKSAFLHGDLKELVYVTQPEGFVKKGAEQKVYKLSKDLYGLKQAPRAWNTKLDGVLKELGFIKCKHEPAVCRKGAKDETLVIAVYVDDLLITGGCSDKIRELQKKMEEKFEMTDLGLSDCNSTKFSMEPGLKLSKNEESEEADATQFRKWIGCLRYLIHTRPDLSYSVGYVSRFMQNPKQVHVQALKQILRYVKGTTKVGLFYHRGGSNILHGYSDSSYSADKDDGKSTTGMVFFYGTRPIAWNSQKQATVTLSSCEAEFMAASTAACQAIWLRGLLAEITGREEAQVEIKVDNKSAIALIRNPVFQGRSKHIDTRYHFIRESVEKEQIRIEYVSGDEQKADILTKALPRIKFEEMKIKLGLKDLEG</sequence>
<dbReference type="PANTHER" id="PTHR42648">
    <property type="entry name" value="TRANSPOSASE, PUTATIVE-RELATED"/>
    <property type="match status" value="1"/>
</dbReference>
<dbReference type="EMBL" id="SZYD01000015">
    <property type="protein sequence ID" value="KAD3640430.1"/>
    <property type="molecule type" value="Genomic_DNA"/>
</dbReference>
<dbReference type="GO" id="GO:0016787">
    <property type="term" value="F:hydrolase activity"/>
    <property type="evidence" value="ECO:0007669"/>
    <property type="project" value="UniProtKB-KW"/>
</dbReference>
<comment type="caution">
    <text evidence="5">The sequence shown here is derived from an EMBL/GenBank/DDBJ whole genome shotgun (WGS) entry which is preliminary data.</text>
</comment>
<dbReference type="Pfam" id="PF25597">
    <property type="entry name" value="SH3_retrovirus"/>
    <property type="match status" value="1"/>
</dbReference>
<dbReference type="SUPFAM" id="SSF56672">
    <property type="entry name" value="DNA/RNA polymerases"/>
    <property type="match status" value="1"/>
</dbReference>
<dbReference type="InterPro" id="IPR012337">
    <property type="entry name" value="RNaseH-like_sf"/>
</dbReference>
<dbReference type="OrthoDB" id="422771at2759"/>
<dbReference type="InterPro" id="IPR057670">
    <property type="entry name" value="SH3_retrovirus"/>
</dbReference>
<dbReference type="InterPro" id="IPR013103">
    <property type="entry name" value="RVT_2"/>
</dbReference>
<reference evidence="5 6" key="1">
    <citation type="submission" date="2019-05" db="EMBL/GenBank/DDBJ databases">
        <title>Mikania micrantha, genome provides insights into the molecular mechanism of rapid growth.</title>
        <authorList>
            <person name="Liu B."/>
        </authorList>
    </citation>
    <scope>NUCLEOTIDE SEQUENCE [LARGE SCALE GENOMIC DNA]</scope>
    <source>
        <strain evidence="5">NLD-2019</strain>
        <tissue evidence="5">Leaf</tissue>
    </source>
</reference>
<dbReference type="InterPro" id="IPR025724">
    <property type="entry name" value="GAG-pre-integrase_dom"/>
</dbReference>
<dbReference type="InterPro" id="IPR001584">
    <property type="entry name" value="Integrase_cat-core"/>
</dbReference>
<name>A0A5N6MJM7_9ASTR</name>
<evidence type="ECO:0000256" key="1">
    <source>
        <dbReference type="ARBA" id="ARBA00022723"/>
    </source>
</evidence>
<organism evidence="5 6">
    <name type="scientific">Mikania micrantha</name>
    <name type="common">bitter vine</name>
    <dbReference type="NCBI Taxonomy" id="192012"/>
    <lineage>
        <taxon>Eukaryota</taxon>
        <taxon>Viridiplantae</taxon>
        <taxon>Streptophyta</taxon>
        <taxon>Embryophyta</taxon>
        <taxon>Tracheophyta</taxon>
        <taxon>Spermatophyta</taxon>
        <taxon>Magnoliopsida</taxon>
        <taxon>eudicotyledons</taxon>
        <taxon>Gunneridae</taxon>
        <taxon>Pentapetalae</taxon>
        <taxon>asterids</taxon>
        <taxon>campanulids</taxon>
        <taxon>Asterales</taxon>
        <taxon>Asteraceae</taxon>
        <taxon>Asteroideae</taxon>
        <taxon>Heliantheae alliance</taxon>
        <taxon>Eupatorieae</taxon>
        <taxon>Mikania</taxon>
    </lineage>
</organism>
<dbReference type="InterPro" id="IPR039537">
    <property type="entry name" value="Retrotran_Ty1/copia-like"/>
</dbReference>
<dbReference type="SUPFAM" id="SSF53098">
    <property type="entry name" value="Ribonuclease H-like"/>
    <property type="match status" value="1"/>
</dbReference>
<accession>A0A5N6MJM7</accession>
<feature type="domain" description="Integrase catalytic" evidence="4">
    <location>
        <begin position="276"/>
        <end position="440"/>
    </location>
</feature>